<feature type="domain" description="Fungal-type protein kinase" evidence="2">
    <location>
        <begin position="126"/>
        <end position="307"/>
    </location>
</feature>
<dbReference type="PANTHER" id="PTHR38248:SF2">
    <property type="entry name" value="FUNK1 11"/>
    <property type="match status" value="1"/>
</dbReference>
<evidence type="ECO:0000259" key="2">
    <source>
        <dbReference type="Pfam" id="PF17667"/>
    </source>
</evidence>
<name>A0AAD6XUP8_9AGAR</name>
<accession>A0AAD6XUP8</accession>
<organism evidence="3 4">
    <name type="scientific">Mycena belliarum</name>
    <dbReference type="NCBI Taxonomy" id="1033014"/>
    <lineage>
        <taxon>Eukaryota</taxon>
        <taxon>Fungi</taxon>
        <taxon>Dikarya</taxon>
        <taxon>Basidiomycota</taxon>
        <taxon>Agaricomycotina</taxon>
        <taxon>Agaricomycetes</taxon>
        <taxon>Agaricomycetidae</taxon>
        <taxon>Agaricales</taxon>
        <taxon>Marasmiineae</taxon>
        <taxon>Mycenaceae</taxon>
        <taxon>Mycena</taxon>
    </lineage>
</organism>
<dbReference type="InterPro" id="IPR040976">
    <property type="entry name" value="Pkinase_fungal"/>
</dbReference>
<evidence type="ECO:0000313" key="4">
    <source>
        <dbReference type="Proteomes" id="UP001222325"/>
    </source>
</evidence>
<feature type="region of interest" description="Disordered" evidence="1">
    <location>
        <begin position="632"/>
        <end position="682"/>
    </location>
</feature>
<reference evidence="3" key="1">
    <citation type="submission" date="2023-03" db="EMBL/GenBank/DDBJ databases">
        <title>Massive genome expansion in bonnet fungi (Mycena s.s.) driven by repeated elements and novel gene families across ecological guilds.</title>
        <authorList>
            <consortium name="Lawrence Berkeley National Laboratory"/>
            <person name="Harder C.B."/>
            <person name="Miyauchi S."/>
            <person name="Viragh M."/>
            <person name="Kuo A."/>
            <person name="Thoen E."/>
            <person name="Andreopoulos B."/>
            <person name="Lu D."/>
            <person name="Skrede I."/>
            <person name="Drula E."/>
            <person name="Henrissat B."/>
            <person name="Morin E."/>
            <person name="Kohler A."/>
            <person name="Barry K."/>
            <person name="LaButti K."/>
            <person name="Morin E."/>
            <person name="Salamov A."/>
            <person name="Lipzen A."/>
            <person name="Mereny Z."/>
            <person name="Hegedus B."/>
            <person name="Baldrian P."/>
            <person name="Stursova M."/>
            <person name="Weitz H."/>
            <person name="Taylor A."/>
            <person name="Grigoriev I.V."/>
            <person name="Nagy L.G."/>
            <person name="Martin F."/>
            <person name="Kauserud H."/>
        </authorList>
    </citation>
    <scope>NUCLEOTIDE SEQUENCE</scope>
    <source>
        <strain evidence="3">CBHHK173m</strain>
    </source>
</reference>
<dbReference type="Proteomes" id="UP001222325">
    <property type="component" value="Unassembled WGS sequence"/>
</dbReference>
<dbReference type="Pfam" id="PF17667">
    <property type="entry name" value="Pkinase_fungal"/>
    <property type="match status" value="1"/>
</dbReference>
<dbReference type="PANTHER" id="PTHR38248">
    <property type="entry name" value="FUNK1 6"/>
    <property type="match status" value="1"/>
</dbReference>
<sequence length="682" mass="76676">MHRNPRFLLRRSTPKNPDVFVSGVPQVPLEEFIVALLPAVSEALCAQLTERLVTRHYFPPNSSAAGQSSRNDPVKNLKFFFDAAVEAATKTSPELSGPAQMELFLACKPGYKSHPDAEVRVVSHTTDDLHPWMGTVIPWRCDPDGDSLYYNQQYIIWDCENVLREDSRRRFTFGITLDTNDFRIWFFSRSHNVVSEPHKLNSEPDILIRLFLSIASATLESLGYDSSASYFVDGAGAIQYKLTLNDVVYVTKQLLANNRADETSGRATRVWEAYREDDPERISVVIKDLWTSIGGVQEGAQLEELHEKLRALVDPGTPRPPSDYFLTLVDHGFVPVAGGVDDNTVDVMMHGHHFTVGSANHSPRKHYRIVFKELGVAIIEMDSISDAMRALADATRGNILLVDGVGKLSDLEYLKSYKGEAGLLPCDPDIGTPEYTAIEVAANSYMWVSDALQILGKGHGPRPPVPFLRFHPLHDLESTLWIAFWALLYHRRHDEVMNNLLDEFFPPDYRGHVLLSREDALRCQFLREEPSDPFLAVIKLVNGLRHHLFRRYIRFESDFATHYSIFDDVPLADDSPFKDVHAEFIKQYGSAALLADGVSFPIPEKRKAPDAPTSDGLPASECAADADVVRPFKKHKSAKTSSPLPPKNPRIRRKRDASCTGMRRSSRIAERKEKARNLGKCG</sequence>
<keyword evidence="4" id="KW-1185">Reference proteome</keyword>
<evidence type="ECO:0000256" key="1">
    <source>
        <dbReference type="SAM" id="MobiDB-lite"/>
    </source>
</evidence>
<protein>
    <recommendedName>
        <fullName evidence="2">Fungal-type protein kinase domain-containing protein</fullName>
    </recommendedName>
</protein>
<evidence type="ECO:0000313" key="3">
    <source>
        <dbReference type="EMBL" id="KAJ7094068.1"/>
    </source>
</evidence>
<comment type="caution">
    <text evidence="3">The sequence shown here is derived from an EMBL/GenBank/DDBJ whole genome shotgun (WGS) entry which is preliminary data.</text>
</comment>
<dbReference type="AlphaFoldDB" id="A0AAD6XUP8"/>
<gene>
    <name evidence="3" type="ORF">B0H15DRAFT_799079</name>
</gene>
<proteinExistence type="predicted"/>
<feature type="compositionally biased region" description="Basic and acidic residues" evidence="1">
    <location>
        <begin position="667"/>
        <end position="676"/>
    </location>
</feature>
<dbReference type="EMBL" id="JARJCN010000015">
    <property type="protein sequence ID" value="KAJ7094068.1"/>
    <property type="molecule type" value="Genomic_DNA"/>
</dbReference>